<dbReference type="SMART" id="SM00256">
    <property type="entry name" value="FBOX"/>
    <property type="match status" value="1"/>
</dbReference>
<dbReference type="CDD" id="cd22157">
    <property type="entry name" value="F-box_AtFBW1-like"/>
    <property type="match status" value="1"/>
</dbReference>
<dbReference type="InterPro" id="IPR036047">
    <property type="entry name" value="F-box-like_dom_sf"/>
</dbReference>
<dbReference type="InterPro" id="IPR013187">
    <property type="entry name" value="F-box-assoc_dom_typ3"/>
</dbReference>
<dbReference type="Pfam" id="PF00646">
    <property type="entry name" value="F-box"/>
    <property type="match status" value="1"/>
</dbReference>
<dbReference type="PANTHER" id="PTHR31111">
    <property type="entry name" value="BNAA05G37150D PROTEIN-RELATED"/>
    <property type="match status" value="1"/>
</dbReference>
<dbReference type="NCBIfam" id="TIGR01640">
    <property type="entry name" value="F_box_assoc_1"/>
    <property type="match status" value="1"/>
</dbReference>
<sequence length="403" mass="47106">MKHLEQPFPEENLSITFRNETEFPKSVRKDPGPIPIDLLIDILSRLPRKSIDRFRCVSKFWGYILRRPDFTELFLTNSSTRPRILFIVEADGKLLFYSSPQPQTQTQDDNSTLVATRYHTSFPKYLPSDEFSTVCGLALLHNYYKKQGRVFCNPITGEFLTLPEVKVNLDTEAKEEMARIGLGNDPISKQFKLLCMTSSPCDRPTTYQVLTLEPEKRLWRRVECGFHFTGIRRMSDEICINSVLYFRAWLGQSSVVVCFDVGSEKFDFIKIDEEDIVGEVGYYFSGGMVLFNYKGKLCIRQETDYWKIEDEIVLWVVEDAGNHKWSKHTYELPTLISSKQFVGMTVTGETVWSSYKNDPKPFFLDFYNLERKTCTRVDIQGFEEFKRRTIHILLDYVENLRFI</sequence>
<feature type="domain" description="F-box" evidence="1">
    <location>
        <begin position="34"/>
        <end position="74"/>
    </location>
</feature>
<dbReference type="Pfam" id="PF08268">
    <property type="entry name" value="FBA_3"/>
    <property type="match status" value="1"/>
</dbReference>
<reference evidence="2" key="1">
    <citation type="submission" date="2020-01" db="EMBL/GenBank/DDBJ databases">
        <authorList>
            <person name="Mishra B."/>
        </authorList>
    </citation>
    <scope>NUCLEOTIDE SEQUENCE [LARGE SCALE GENOMIC DNA]</scope>
</reference>
<dbReference type="SUPFAM" id="SSF81383">
    <property type="entry name" value="F-box domain"/>
    <property type="match status" value="1"/>
</dbReference>
<name>A0A6D2IRG0_9BRAS</name>
<evidence type="ECO:0000313" key="3">
    <source>
        <dbReference type="Proteomes" id="UP000467841"/>
    </source>
</evidence>
<evidence type="ECO:0000259" key="1">
    <source>
        <dbReference type="SMART" id="SM00256"/>
    </source>
</evidence>
<accession>A0A6D2IRG0</accession>
<dbReference type="OrthoDB" id="687122at2759"/>
<protein>
    <recommendedName>
        <fullName evidence="1">F-box domain-containing protein</fullName>
    </recommendedName>
</protein>
<dbReference type="Proteomes" id="UP000467841">
    <property type="component" value="Unassembled WGS sequence"/>
</dbReference>
<organism evidence="2 3">
    <name type="scientific">Microthlaspi erraticum</name>
    <dbReference type="NCBI Taxonomy" id="1685480"/>
    <lineage>
        <taxon>Eukaryota</taxon>
        <taxon>Viridiplantae</taxon>
        <taxon>Streptophyta</taxon>
        <taxon>Embryophyta</taxon>
        <taxon>Tracheophyta</taxon>
        <taxon>Spermatophyta</taxon>
        <taxon>Magnoliopsida</taxon>
        <taxon>eudicotyledons</taxon>
        <taxon>Gunneridae</taxon>
        <taxon>Pentapetalae</taxon>
        <taxon>rosids</taxon>
        <taxon>malvids</taxon>
        <taxon>Brassicales</taxon>
        <taxon>Brassicaceae</taxon>
        <taxon>Coluteocarpeae</taxon>
        <taxon>Microthlaspi</taxon>
    </lineage>
</organism>
<dbReference type="InterPro" id="IPR001810">
    <property type="entry name" value="F-box_dom"/>
</dbReference>
<keyword evidence="3" id="KW-1185">Reference proteome</keyword>
<dbReference type="EMBL" id="CACVBM020001101">
    <property type="protein sequence ID" value="CAA7030991.1"/>
    <property type="molecule type" value="Genomic_DNA"/>
</dbReference>
<dbReference type="InterPro" id="IPR017451">
    <property type="entry name" value="F-box-assoc_interact_dom"/>
</dbReference>
<dbReference type="PANTHER" id="PTHR31111:SF65">
    <property type="entry name" value="F-BOX DOMAIN-CONTAINING PROTEIN"/>
    <property type="match status" value="1"/>
</dbReference>
<proteinExistence type="predicted"/>
<dbReference type="AlphaFoldDB" id="A0A6D2IRG0"/>
<evidence type="ECO:0000313" key="2">
    <source>
        <dbReference type="EMBL" id="CAA7030991.1"/>
    </source>
</evidence>
<comment type="caution">
    <text evidence="2">The sequence shown here is derived from an EMBL/GenBank/DDBJ whole genome shotgun (WGS) entry which is preliminary data.</text>
</comment>
<gene>
    <name evidence="2" type="ORF">MERR_LOCUS18226</name>
</gene>